<evidence type="ECO:0000313" key="2">
    <source>
        <dbReference type="EMBL" id="OGZ73866.1"/>
    </source>
</evidence>
<name>A0A1G2IGG1_9BACT</name>
<reference evidence="2 3" key="1">
    <citation type="journal article" date="2016" name="Nat. Commun.">
        <title>Thousands of microbial genomes shed light on interconnected biogeochemical processes in an aquifer system.</title>
        <authorList>
            <person name="Anantharaman K."/>
            <person name="Brown C.T."/>
            <person name="Hug L.A."/>
            <person name="Sharon I."/>
            <person name="Castelle C.J."/>
            <person name="Probst A.J."/>
            <person name="Thomas B.C."/>
            <person name="Singh A."/>
            <person name="Wilkins M.J."/>
            <person name="Karaoz U."/>
            <person name="Brodie E.L."/>
            <person name="Williams K.H."/>
            <person name="Hubbard S.S."/>
            <person name="Banfield J.F."/>
        </authorList>
    </citation>
    <scope>NUCLEOTIDE SEQUENCE [LARGE SCALE GENOMIC DNA]</scope>
</reference>
<dbReference type="EMBL" id="MHPA01000005">
    <property type="protein sequence ID" value="OGZ73866.1"/>
    <property type="molecule type" value="Genomic_DNA"/>
</dbReference>
<protein>
    <submittedName>
        <fullName evidence="2">Uncharacterized protein</fullName>
    </submittedName>
</protein>
<evidence type="ECO:0000256" key="1">
    <source>
        <dbReference type="SAM" id="MobiDB-lite"/>
    </source>
</evidence>
<dbReference type="AlphaFoldDB" id="A0A1G2IGG1"/>
<comment type="caution">
    <text evidence="2">The sequence shown here is derived from an EMBL/GenBank/DDBJ whole genome shotgun (WGS) entry which is preliminary data.</text>
</comment>
<proteinExistence type="predicted"/>
<dbReference type="Proteomes" id="UP000176774">
    <property type="component" value="Unassembled WGS sequence"/>
</dbReference>
<organism evidence="2 3">
    <name type="scientific">Candidatus Staskawiczbacteria bacterium RIFCSPLOWO2_01_FULL_38_12b</name>
    <dbReference type="NCBI Taxonomy" id="1802214"/>
    <lineage>
        <taxon>Bacteria</taxon>
        <taxon>Candidatus Staskawicziibacteriota</taxon>
    </lineage>
</organism>
<feature type="compositionally biased region" description="Basic residues" evidence="1">
    <location>
        <begin position="29"/>
        <end position="39"/>
    </location>
</feature>
<sequence>MPSSYHLKKNPKKVSGFTGKEANTNKQKAIQKKTRKVTRKNSNPDVKARIRAIETIYQEYSKKLDVLAGEQDRIITDFLNTIKNRRLKELREKIGNS</sequence>
<gene>
    <name evidence="2" type="ORF">A2908_00760</name>
</gene>
<feature type="compositionally biased region" description="Basic residues" evidence="1">
    <location>
        <begin position="1"/>
        <end position="12"/>
    </location>
</feature>
<accession>A0A1G2IGG1</accession>
<feature type="region of interest" description="Disordered" evidence="1">
    <location>
        <begin position="1"/>
        <end position="43"/>
    </location>
</feature>
<evidence type="ECO:0000313" key="3">
    <source>
        <dbReference type="Proteomes" id="UP000176774"/>
    </source>
</evidence>